<feature type="region of interest" description="Disordered" evidence="1">
    <location>
        <begin position="27"/>
        <end position="57"/>
    </location>
</feature>
<evidence type="ECO:0000256" key="1">
    <source>
        <dbReference type="SAM" id="MobiDB-lite"/>
    </source>
</evidence>
<accession>A0A146L038</accession>
<sequence>AKSPVFVFPGSPWVQETDRMRYPKKRSHLPWVPMGPKDGSDEVPNKIPSSLGPNGSKRTYQMRNQTKGPIFVFPGSKGRIGPLLFNINTYVSTEQSRRILLRPIRNSCRELHFSIERGRDHLSNQTEATI</sequence>
<reference evidence="2" key="1">
    <citation type="journal article" date="2016" name="Gigascience">
        <title>De novo construction of an expanded transcriptome assembly for the western tarnished plant bug, Lygus hesperus.</title>
        <authorList>
            <person name="Tassone E.E."/>
            <person name="Geib S.M."/>
            <person name="Hall B."/>
            <person name="Fabrick J.A."/>
            <person name="Brent C.S."/>
            <person name="Hull J.J."/>
        </authorList>
    </citation>
    <scope>NUCLEOTIDE SEQUENCE</scope>
</reference>
<name>A0A146L038_LYGHE</name>
<evidence type="ECO:0000313" key="2">
    <source>
        <dbReference type="EMBL" id="JAQ01973.1"/>
    </source>
</evidence>
<organism evidence="2">
    <name type="scientific">Lygus hesperus</name>
    <name type="common">Western plant bug</name>
    <dbReference type="NCBI Taxonomy" id="30085"/>
    <lineage>
        <taxon>Eukaryota</taxon>
        <taxon>Metazoa</taxon>
        <taxon>Ecdysozoa</taxon>
        <taxon>Arthropoda</taxon>
        <taxon>Hexapoda</taxon>
        <taxon>Insecta</taxon>
        <taxon>Pterygota</taxon>
        <taxon>Neoptera</taxon>
        <taxon>Paraneoptera</taxon>
        <taxon>Hemiptera</taxon>
        <taxon>Heteroptera</taxon>
        <taxon>Panheteroptera</taxon>
        <taxon>Cimicomorpha</taxon>
        <taxon>Miridae</taxon>
        <taxon>Mirini</taxon>
        <taxon>Lygus</taxon>
    </lineage>
</organism>
<feature type="compositionally biased region" description="Polar residues" evidence="1">
    <location>
        <begin position="47"/>
        <end position="57"/>
    </location>
</feature>
<protein>
    <submittedName>
        <fullName evidence="2">Uncharacterized protein</fullName>
    </submittedName>
</protein>
<dbReference type="EMBL" id="GDHC01016656">
    <property type="protein sequence ID" value="JAQ01973.1"/>
    <property type="molecule type" value="Transcribed_RNA"/>
</dbReference>
<gene>
    <name evidence="2" type="ORF">g.25499</name>
</gene>
<dbReference type="AlphaFoldDB" id="A0A146L038"/>
<feature type="non-terminal residue" evidence="2">
    <location>
        <position position="1"/>
    </location>
</feature>
<proteinExistence type="predicted"/>